<gene>
    <name evidence="2" type="ORF">KP79_PYT24578</name>
</gene>
<organism evidence="2 3">
    <name type="scientific">Mizuhopecten yessoensis</name>
    <name type="common">Japanese scallop</name>
    <name type="synonym">Patinopecten yessoensis</name>
    <dbReference type="NCBI Taxonomy" id="6573"/>
    <lineage>
        <taxon>Eukaryota</taxon>
        <taxon>Metazoa</taxon>
        <taxon>Spiralia</taxon>
        <taxon>Lophotrochozoa</taxon>
        <taxon>Mollusca</taxon>
        <taxon>Bivalvia</taxon>
        <taxon>Autobranchia</taxon>
        <taxon>Pteriomorphia</taxon>
        <taxon>Pectinida</taxon>
        <taxon>Pectinoidea</taxon>
        <taxon>Pectinidae</taxon>
        <taxon>Mizuhopecten</taxon>
    </lineage>
</organism>
<proteinExistence type="predicted"/>
<reference evidence="2 3" key="1">
    <citation type="journal article" date="2017" name="Nat. Ecol. Evol.">
        <title>Scallop genome provides insights into evolution of bilaterian karyotype and development.</title>
        <authorList>
            <person name="Wang S."/>
            <person name="Zhang J."/>
            <person name="Jiao W."/>
            <person name="Li J."/>
            <person name="Xun X."/>
            <person name="Sun Y."/>
            <person name="Guo X."/>
            <person name="Huan P."/>
            <person name="Dong B."/>
            <person name="Zhang L."/>
            <person name="Hu X."/>
            <person name="Sun X."/>
            <person name="Wang J."/>
            <person name="Zhao C."/>
            <person name="Wang Y."/>
            <person name="Wang D."/>
            <person name="Huang X."/>
            <person name="Wang R."/>
            <person name="Lv J."/>
            <person name="Li Y."/>
            <person name="Zhang Z."/>
            <person name="Liu B."/>
            <person name="Lu W."/>
            <person name="Hui Y."/>
            <person name="Liang J."/>
            <person name="Zhou Z."/>
            <person name="Hou R."/>
            <person name="Li X."/>
            <person name="Liu Y."/>
            <person name="Li H."/>
            <person name="Ning X."/>
            <person name="Lin Y."/>
            <person name="Zhao L."/>
            <person name="Xing Q."/>
            <person name="Dou J."/>
            <person name="Li Y."/>
            <person name="Mao J."/>
            <person name="Guo H."/>
            <person name="Dou H."/>
            <person name="Li T."/>
            <person name="Mu C."/>
            <person name="Jiang W."/>
            <person name="Fu Q."/>
            <person name="Fu X."/>
            <person name="Miao Y."/>
            <person name="Liu J."/>
            <person name="Yu Q."/>
            <person name="Li R."/>
            <person name="Liao H."/>
            <person name="Li X."/>
            <person name="Kong Y."/>
            <person name="Jiang Z."/>
            <person name="Chourrout D."/>
            <person name="Li R."/>
            <person name="Bao Z."/>
        </authorList>
    </citation>
    <scope>NUCLEOTIDE SEQUENCE [LARGE SCALE GENOMIC DNA]</scope>
    <source>
        <strain evidence="2 3">PY_sf001</strain>
    </source>
</reference>
<name>A0A210QP40_MIZYE</name>
<keyword evidence="1" id="KW-0175">Coiled coil</keyword>
<evidence type="ECO:0000313" key="3">
    <source>
        <dbReference type="Proteomes" id="UP000242188"/>
    </source>
</evidence>
<evidence type="ECO:0000256" key="1">
    <source>
        <dbReference type="SAM" id="Coils"/>
    </source>
</evidence>
<feature type="coiled-coil region" evidence="1">
    <location>
        <begin position="182"/>
        <end position="209"/>
    </location>
</feature>
<dbReference type="Proteomes" id="UP000242188">
    <property type="component" value="Unassembled WGS sequence"/>
</dbReference>
<dbReference type="EMBL" id="NEDP02002580">
    <property type="protein sequence ID" value="OWF50507.1"/>
    <property type="molecule type" value="Genomic_DNA"/>
</dbReference>
<keyword evidence="3" id="KW-1185">Reference proteome</keyword>
<dbReference type="OrthoDB" id="6084997at2759"/>
<dbReference type="AlphaFoldDB" id="A0A210QP40"/>
<accession>A0A210QP40</accession>
<sequence length="286" mass="32422">MPVYRRSATEVGLQRRKDAKAKVIVQFIRSKPVHKCSYKPDHRGWLGPVKTTPSKWAKARGAVIAFGLKAGNYRPTIDVASLVKATNRRHIACSGQTGIRHTADTMTSHGDVVPVENPQVLLREPPRIKKPFRSTEDSGEGAVWKTPAPCRHLEDRSKVFLFDRPIPTEPEKLVSAVGSHQAEYMKKVLAEKEREFQLLQRQLIRCNDDNVKLIQELDGFKGKNYADMSRENTILRANNSRLLKENVVLRGNVRKDGNTVLQNLSRKEILDAKYAHRVQSVKPILH</sequence>
<comment type="caution">
    <text evidence="2">The sequence shown here is derived from an EMBL/GenBank/DDBJ whole genome shotgun (WGS) entry which is preliminary data.</text>
</comment>
<evidence type="ECO:0000313" key="2">
    <source>
        <dbReference type="EMBL" id="OWF50507.1"/>
    </source>
</evidence>
<protein>
    <submittedName>
        <fullName evidence="2">Uncharacterized protein</fullName>
    </submittedName>
</protein>